<reference evidence="2 3" key="1">
    <citation type="submission" date="2020-04" db="EMBL/GenBank/DDBJ databases">
        <title>Gordonia sp. nov. TBRC 11910.</title>
        <authorList>
            <person name="Suriyachadkun C."/>
        </authorList>
    </citation>
    <scope>NUCLEOTIDE SEQUENCE [LARGE SCALE GENOMIC DNA]</scope>
    <source>
        <strain evidence="2 3">TBRC 11910</strain>
    </source>
</reference>
<dbReference type="AlphaFoldDB" id="A0A848L055"/>
<dbReference type="InterPro" id="IPR021414">
    <property type="entry name" value="DUF3054"/>
</dbReference>
<gene>
    <name evidence="2" type="ORF">HH308_14645</name>
</gene>
<feature type="transmembrane region" description="Helical" evidence="1">
    <location>
        <begin position="91"/>
        <end position="108"/>
    </location>
</feature>
<proteinExistence type="predicted"/>
<evidence type="ECO:0000313" key="2">
    <source>
        <dbReference type="EMBL" id="NMO02455.1"/>
    </source>
</evidence>
<feature type="transmembrane region" description="Helical" evidence="1">
    <location>
        <begin position="51"/>
        <end position="70"/>
    </location>
</feature>
<organism evidence="2 3">
    <name type="scientific">Gordonia asplenii</name>
    <dbReference type="NCBI Taxonomy" id="2725283"/>
    <lineage>
        <taxon>Bacteria</taxon>
        <taxon>Bacillati</taxon>
        <taxon>Actinomycetota</taxon>
        <taxon>Actinomycetes</taxon>
        <taxon>Mycobacteriales</taxon>
        <taxon>Gordoniaceae</taxon>
        <taxon>Gordonia</taxon>
    </lineage>
</organism>
<keyword evidence="1" id="KW-1133">Transmembrane helix</keyword>
<keyword evidence="1" id="KW-0812">Transmembrane</keyword>
<keyword evidence="1" id="KW-0472">Membrane</keyword>
<comment type="caution">
    <text evidence="2">The sequence shown here is derived from an EMBL/GenBank/DDBJ whole genome shotgun (WGS) entry which is preliminary data.</text>
</comment>
<dbReference type="RefSeq" id="WP_170194965.1">
    <property type="nucleotide sequence ID" value="NZ_JABBNB010000014.1"/>
</dbReference>
<feature type="transmembrane region" description="Helical" evidence="1">
    <location>
        <begin position="21"/>
        <end position="39"/>
    </location>
</feature>
<dbReference type="Pfam" id="PF11255">
    <property type="entry name" value="DUF3054"/>
    <property type="match status" value="1"/>
</dbReference>
<keyword evidence="3" id="KW-1185">Reference proteome</keyword>
<protein>
    <submittedName>
        <fullName evidence="2">DUF3054 domain-containing protein</fullName>
    </submittedName>
</protein>
<dbReference type="Proteomes" id="UP000550729">
    <property type="component" value="Unassembled WGS sequence"/>
</dbReference>
<evidence type="ECO:0000313" key="3">
    <source>
        <dbReference type="Proteomes" id="UP000550729"/>
    </source>
</evidence>
<accession>A0A848L055</accession>
<dbReference type="EMBL" id="JABBNB010000014">
    <property type="protein sequence ID" value="NMO02455.1"/>
    <property type="molecule type" value="Genomic_DNA"/>
</dbReference>
<sequence>MSNVADAASNAGAGLPKPLTAFLDFVAVTTFLVIGRLNHHHGFDPLSFLQAWWPFAVGAAAGWSICYLYSHVRARELLHSDFHPDRMPTGIVVWILTVAVGMLLRWILHQGTELSFIIVATCALGLFFLGWRAIARVVRVRHRAVAAPTTT</sequence>
<name>A0A848L055_9ACTN</name>
<evidence type="ECO:0000256" key="1">
    <source>
        <dbReference type="SAM" id="Phobius"/>
    </source>
</evidence>
<feature type="transmembrane region" description="Helical" evidence="1">
    <location>
        <begin position="114"/>
        <end position="134"/>
    </location>
</feature>